<dbReference type="PROSITE" id="PS50041">
    <property type="entry name" value="C_TYPE_LECTIN_2"/>
    <property type="match status" value="2"/>
</dbReference>
<keyword evidence="1" id="KW-0732">Signal</keyword>
<protein>
    <submittedName>
        <fullName evidence="4">C-type lectin domain-containing protein</fullName>
    </submittedName>
</protein>
<dbReference type="InterPro" id="IPR001304">
    <property type="entry name" value="C-type_lectin-like"/>
</dbReference>
<dbReference type="CDD" id="cd00037">
    <property type="entry name" value="CLECT"/>
    <property type="match status" value="2"/>
</dbReference>
<feature type="domain" description="C-type lectin" evidence="2">
    <location>
        <begin position="31"/>
        <end position="145"/>
    </location>
</feature>
<dbReference type="Proteomes" id="UP000887540">
    <property type="component" value="Unplaced"/>
</dbReference>
<sequence length="296" mass="33115">MFKLYFYGAFFTSVCIRVFADQCYYGGVKGPNGNYYNVNDNPTSWSGAESVCYNHLGHVASSTNAFSNAFLSNTSIDAAEFWLGGYNYNGVWNWRNSGIIQNGNYTNWATGEPSHNQTGYCIAMIKATRQWRVANCTEKKPSVCELPISRAWDYGKCDPSLQWEWHPEVNKCYYNNGEHPDTSFEDIIENCKGTYETAVPMIIHSDQEMSVVQGMMDAFTGNGCAERFMLGVHDPNNNGHYVWADGSAVDYTGWNPNSPPPTGACFFAFARGENEWNPSLCEAFGVPNGIICQYTP</sequence>
<dbReference type="SUPFAM" id="SSF56436">
    <property type="entry name" value="C-type lectin-like"/>
    <property type="match status" value="2"/>
</dbReference>
<dbReference type="Pfam" id="PF00059">
    <property type="entry name" value="Lectin_C"/>
    <property type="match status" value="2"/>
</dbReference>
<dbReference type="InterPro" id="IPR016187">
    <property type="entry name" value="CTDL_fold"/>
</dbReference>
<proteinExistence type="predicted"/>
<evidence type="ECO:0000259" key="2">
    <source>
        <dbReference type="PROSITE" id="PS50041"/>
    </source>
</evidence>
<dbReference type="InterPro" id="IPR050111">
    <property type="entry name" value="C-type_lectin/snaclec_domain"/>
</dbReference>
<dbReference type="InterPro" id="IPR016186">
    <property type="entry name" value="C-type_lectin-like/link_sf"/>
</dbReference>
<feature type="domain" description="C-type lectin" evidence="2">
    <location>
        <begin position="168"/>
        <end position="282"/>
    </location>
</feature>
<evidence type="ECO:0000313" key="3">
    <source>
        <dbReference type="Proteomes" id="UP000887540"/>
    </source>
</evidence>
<name>A0A914DQN8_9BILA</name>
<dbReference type="Gene3D" id="3.10.100.10">
    <property type="entry name" value="Mannose-Binding Protein A, subunit A"/>
    <property type="match status" value="2"/>
</dbReference>
<reference evidence="4" key="1">
    <citation type="submission" date="2022-11" db="UniProtKB">
        <authorList>
            <consortium name="WormBaseParasite"/>
        </authorList>
    </citation>
    <scope>IDENTIFICATION</scope>
</reference>
<feature type="chain" id="PRO_5037249414" evidence="1">
    <location>
        <begin position="21"/>
        <end position="296"/>
    </location>
</feature>
<dbReference type="SMART" id="SM00034">
    <property type="entry name" value="CLECT"/>
    <property type="match status" value="2"/>
</dbReference>
<keyword evidence="3" id="KW-1185">Reference proteome</keyword>
<accession>A0A914DQN8</accession>
<feature type="signal peptide" evidence="1">
    <location>
        <begin position="1"/>
        <end position="20"/>
    </location>
</feature>
<evidence type="ECO:0000313" key="4">
    <source>
        <dbReference type="WBParaSite" id="ACRNAN_scaffold3445.g9793.t1"/>
    </source>
</evidence>
<organism evidence="3 4">
    <name type="scientific">Acrobeloides nanus</name>
    <dbReference type="NCBI Taxonomy" id="290746"/>
    <lineage>
        <taxon>Eukaryota</taxon>
        <taxon>Metazoa</taxon>
        <taxon>Ecdysozoa</taxon>
        <taxon>Nematoda</taxon>
        <taxon>Chromadorea</taxon>
        <taxon>Rhabditida</taxon>
        <taxon>Tylenchina</taxon>
        <taxon>Cephalobomorpha</taxon>
        <taxon>Cephaloboidea</taxon>
        <taxon>Cephalobidae</taxon>
        <taxon>Acrobeloides</taxon>
    </lineage>
</organism>
<dbReference type="PANTHER" id="PTHR22803">
    <property type="entry name" value="MANNOSE, PHOSPHOLIPASE, LECTIN RECEPTOR RELATED"/>
    <property type="match status" value="1"/>
</dbReference>
<dbReference type="WBParaSite" id="ACRNAN_scaffold3445.g9793.t1">
    <property type="protein sequence ID" value="ACRNAN_scaffold3445.g9793.t1"/>
    <property type="gene ID" value="ACRNAN_scaffold3445.g9793"/>
</dbReference>
<evidence type="ECO:0000256" key="1">
    <source>
        <dbReference type="SAM" id="SignalP"/>
    </source>
</evidence>
<dbReference type="AlphaFoldDB" id="A0A914DQN8"/>